<feature type="transmembrane region" description="Helical" evidence="1">
    <location>
        <begin position="154"/>
        <end position="172"/>
    </location>
</feature>
<feature type="domain" description="Potassium channel" evidence="2">
    <location>
        <begin position="94"/>
        <end position="170"/>
    </location>
</feature>
<dbReference type="EMBL" id="FOLM01000005">
    <property type="protein sequence ID" value="SFC74556.1"/>
    <property type="molecule type" value="Genomic_DNA"/>
</dbReference>
<protein>
    <submittedName>
        <fullName evidence="3">Ion channel</fullName>
    </submittedName>
</protein>
<keyword evidence="1" id="KW-0472">Membrane</keyword>
<keyword evidence="1" id="KW-0812">Transmembrane</keyword>
<evidence type="ECO:0000313" key="4">
    <source>
        <dbReference type="Proteomes" id="UP000199207"/>
    </source>
</evidence>
<keyword evidence="1" id="KW-1133">Transmembrane helix</keyword>
<gene>
    <name evidence="3" type="ORF">SAMN05421773_105319</name>
</gene>
<dbReference type="InterPro" id="IPR013099">
    <property type="entry name" value="K_chnl_dom"/>
</dbReference>
<reference evidence="3 4" key="1">
    <citation type="submission" date="2016-10" db="EMBL/GenBank/DDBJ databases">
        <authorList>
            <person name="de Groot N.N."/>
        </authorList>
    </citation>
    <scope>NUCLEOTIDE SEQUENCE [LARGE SCALE GENOMIC DNA]</scope>
    <source>
        <strain evidence="3 4">CGMCC 4.5739</strain>
    </source>
</reference>
<name>A0A1I1LNM8_9ACTN</name>
<feature type="transmembrane region" description="Helical" evidence="1">
    <location>
        <begin position="48"/>
        <end position="69"/>
    </location>
</feature>
<dbReference type="Proteomes" id="UP000199207">
    <property type="component" value="Unassembled WGS sequence"/>
</dbReference>
<dbReference type="STRING" id="910347.SAMN05421773_105319"/>
<accession>A0A1I1LNM8</accession>
<feature type="transmembrane region" description="Helical" evidence="1">
    <location>
        <begin position="81"/>
        <end position="103"/>
    </location>
</feature>
<dbReference type="Gene3D" id="1.10.287.70">
    <property type="match status" value="1"/>
</dbReference>
<dbReference type="AlphaFoldDB" id="A0A1I1LNM8"/>
<sequence length="189" mass="20095">MAGRREGRGPDPARRADRRSALAALARSALNTTGLLLAYFLLPMDEDFGPAMAAVLALGLLAVAALLVWQTRAIVRSPRPRLRAVEALSVTVPVFLLLFATVYYMTARSEPGAFTEPLSRTDALYFTLTVFATVGFGDITPVTQPARVATMVQMAGGLLFVGVVARVVLGAVESGLARRREPGRPDPGG</sequence>
<proteinExistence type="predicted"/>
<dbReference type="RefSeq" id="WP_245834008.1">
    <property type="nucleotide sequence ID" value="NZ_FOLM01000005.1"/>
</dbReference>
<evidence type="ECO:0000259" key="2">
    <source>
        <dbReference type="Pfam" id="PF07885"/>
    </source>
</evidence>
<evidence type="ECO:0000313" key="3">
    <source>
        <dbReference type="EMBL" id="SFC74556.1"/>
    </source>
</evidence>
<feature type="transmembrane region" description="Helical" evidence="1">
    <location>
        <begin position="21"/>
        <end position="42"/>
    </location>
</feature>
<organism evidence="3 4">
    <name type="scientific">Streptomyces aidingensis</name>
    <dbReference type="NCBI Taxonomy" id="910347"/>
    <lineage>
        <taxon>Bacteria</taxon>
        <taxon>Bacillati</taxon>
        <taxon>Actinomycetota</taxon>
        <taxon>Actinomycetes</taxon>
        <taxon>Kitasatosporales</taxon>
        <taxon>Streptomycetaceae</taxon>
        <taxon>Streptomyces</taxon>
    </lineage>
</organism>
<dbReference type="Pfam" id="PF07885">
    <property type="entry name" value="Ion_trans_2"/>
    <property type="match status" value="1"/>
</dbReference>
<dbReference type="SUPFAM" id="SSF81324">
    <property type="entry name" value="Voltage-gated potassium channels"/>
    <property type="match status" value="1"/>
</dbReference>
<keyword evidence="4" id="KW-1185">Reference proteome</keyword>
<evidence type="ECO:0000256" key="1">
    <source>
        <dbReference type="SAM" id="Phobius"/>
    </source>
</evidence>